<organism evidence="2 3">
    <name type="scientific">Xylophilus rhododendri</name>
    <dbReference type="NCBI Taxonomy" id="2697032"/>
    <lineage>
        <taxon>Bacteria</taxon>
        <taxon>Pseudomonadati</taxon>
        <taxon>Pseudomonadota</taxon>
        <taxon>Betaproteobacteria</taxon>
        <taxon>Burkholderiales</taxon>
        <taxon>Xylophilus</taxon>
    </lineage>
</organism>
<proteinExistence type="predicted"/>
<dbReference type="KEGG" id="xyk:GT347_23180"/>
<dbReference type="InterPro" id="IPR050471">
    <property type="entry name" value="AB_hydrolase"/>
</dbReference>
<dbReference type="PRINTS" id="PR00111">
    <property type="entry name" value="ABHYDROLASE"/>
</dbReference>
<keyword evidence="2" id="KW-0378">Hydrolase</keyword>
<dbReference type="Gene3D" id="3.40.50.1820">
    <property type="entry name" value="alpha/beta hydrolase"/>
    <property type="match status" value="1"/>
</dbReference>
<protein>
    <submittedName>
        <fullName evidence="2">Alpha/beta fold hydrolase</fullName>
    </submittedName>
</protein>
<dbReference type="InterPro" id="IPR000073">
    <property type="entry name" value="AB_hydrolase_1"/>
</dbReference>
<dbReference type="Pfam" id="PF00561">
    <property type="entry name" value="Abhydrolase_1"/>
    <property type="match status" value="1"/>
</dbReference>
<dbReference type="SUPFAM" id="SSF53474">
    <property type="entry name" value="alpha/beta-Hydrolases"/>
    <property type="match status" value="1"/>
</dbReference>
<evidence type="ECO:0000313" key="2">
    <source>
        <dbReference type="EMBL" id="QHJ00630.1"/>
    </source>
</evidence>
<reference evidence="2 3" key="1">
    <citation type="submission" date="2020-01" db="EMBL/GenBank/DDBJ databases">
        <title>Genome sequencing of strain KACC 21265.</title>
        <authorList>
            <person name="Heo J."/>
            <person name="Kim S.-J."/>
            <person name="Kim J.-S."/>
            <person name="Hong S.-B."/>
            <person name="Kwon S.-W."/>
        </authorList>
    </citation>
    <scope>NUCLEOTIDE SEQUENCE [LARGE SCALE GENOMIC DNA]</scope>
    <source>
        <strain evidence="2 3">KACC 21265</strain>
    </source>
</reference>
<dbReference type="GO" id="GO:0016787">
    <property type="term" value="F:hydrolase activity"/>
    <property type="evidence" value="ECO:0007669"/>
    <property type="project" value="UniProtKB-KW"/>
</dbReference>
<accession>A0A857JC15</accession>
<gene>
    <name evidence="2" type="ORF">GT347_23180</name>
</gene>
<dbReference type="AlphaFoldDB" id="A0A857JC15"/>
<dbReference type="EMBL" id="CP047650">
    <property type="protein sequence ID" value="QHJ00630.1"/>
    <property type="molecule type" value="Genomic_DNA"/>
</dbReference>
<keyword evidence="3" id="KW-1185">Reference proteome</keyword>
<dbReference type="InterPro" id="IPR029058">
    <property type="entry name" value="AB_hydrolase_fold"/>
</dbReference>
<name>A0A857JC15_9BURK</name>
<sequence>MPPLHFERAGSGPLIVLSHALGLDLSMWDAAAARLQASFTVLRYDHRCHGRSAVVPGPWSVEDLADDAAELIASQPEGQARAFIGLSMGGMTAQALAARHPGRVERLVIVNSSAHYPDRSPWSTRVATVREKGISAVADGAVERWLTPDFRRTAMGMEAAARLRATLLANTAEAYADSCEAVAAIDFRQTNRGLQLPTLVIAGAQDLATPPAMSEQIATAIVGARLETVDAAHISSVEQAEVLAELITRFAR</sequence>
<feature type="domain" description="AB hydrolase-1" evidence="1">
    <location>
        <begin position="13"/>
        <end position="238"/>
    </location>
</feature>
<evidence type="ECO:0000259" key="1">
    <source>
        <dbReference type="Pfam" id="PF00561"/>
    </source>
</evidence>
<dbReference type="RefSeq" id="WP_160554439.1">
    <property type="nucleotide sequence ID" value="NZ_CP047650.1"/>
</dbReference>
<dbReference type="PANTHER" id="PTHR43433">
    <property type="entry name" value="HYDROLASE, ALPHA/BETA FOLD FAMILY PROTEIN"/>
    <property type="match status" value="1"/>
</dbReference>
<evidence type="ECO:0000313" key="3">
    <source>
        <dbReference type="Proteomes" id="UP000464787"/>
    </source>
</evidence>
<dbReference type="Proteomes" id="UP000464787">
    <property type="component" value="Chromosome"/>
</dbReference>
<dbReference type="PANTHER" id="PTHR43433:SF5">
    <property type="entry name" value="AB HYDROLASE-1 DOMAIN-CONTAINING PROTEIN"/>
    <property type="match status" value="1"/>
</dbReference>